<evidence type="ECO:0000313" key="2">
    <source>
        <dbReference type="Proteomes" id="UP000027361"/>
    </source>
</evidence>
<dbReference type="AlphaFoldDB" id="A0A066WG72"/>
<organism evidence="1 2">
    <name type="scientific">Tilletiaria anomala (strain ATCC 24038 / CBS 436.72 / UBC 951)</name>
    <dbReference type="NCBI Taxonomy" id="1037660"/>
    <lineage>
        <taxon>Eukaryota</taxon>
        <taxon>Fungi</taxon>
        <taxon>Dikarya</taxon>
        <taxon>Basidiomycota</taxon>
        <taxon>Ustilaginomycotina</taxon>
        <taxon>Exobasidiomycetes</taxon>
        <taxon>Georgefischeriales</taxon>
        <taxon>Tilletiariaceae</taxon>
        <taxon>Tilletiaria</taxon>
    </lineage>
</organism>
<dbReference type="GeneID" id="25261487"/>
<dbReference type="Proteomes" id="UP000027361">
    <property type="component" value="Unassembled WGS sequence"/>
</dbReference>
<keyword evidence="2" id="KW-1185">Reference proteome</keyword>
<name>A0A066WG72_TILAU</name>
<gene>
    <name evidence="1" type="ORF">K437DRAFT_133786</name>
</gene>
<dbReference type="InParanoid" id="A0A066WG72"/>
<accession>A0A066WG72</accession>
<protein>
    <submittedName>
        <fullName evidence="1">Uncharacterized protein</fullName>
    </submittedName>
</protein>
<dbReference type="HOGENOM" id="CLU_1670616_0_0_1"/>
<sequence>MNVSESIARSCMKHLTIKHQVATNRSNAEGSFRPFRYWSRPRQSNKPFERYAARTIISIICDHPVCRIDDPLVVVVNECPRSLSCRISPSASLLGLTLVLQYIRTFINSWKRRQEAALQRARDFPRGLSRCARPCEAQGSIAVLHQPAARATGRIPSV</sequence>
<dbReference type="EMBL" id="JMSN01000005">
    <property type="protein sequence ID" value="KDN52967.1"/>
    <property type="molecule type" value="Genomic_DNA"/>
</dbReference>
<evidence type="ECO:0000313" key="1">
    <source>
        <dbReference type="EMBL" id="KDN52967.1"/>
    </source>
</evidence>
<comment type="caution">
    <text evidence="1">The sequence shown here is derived from an EMBL/GenBank/DDBJ whole genome shotgun (WGS) entry which is preliminary data.</text>
</comment>
<proteinExistence type="predicted"/>
<dbReference type="RefSeq" id="XP_013245806.1">
    <property type="nucleotide sequence ID" value="XM_013390352.1"/>
</dbReference>
<reference evidence="1 2" key="1">
    <citation type="submission" date="2014-05" db="EMBL/GenBank/DDBJ databases">
        <title>Draft genome sequence of a rare smut relative, Tilletiaria anomala UBC 951.</title>
        <authorList>
            <consortium name="DOE Joint Genome Institute"/>
            <person name="Toome M."/>
            <person name="Kuo A."/>
            <person name="Henrissat B."/>
            <person name="Lipzen A."/>
            <person name="Tritt A."/>
            <person name="Yoshinaga Y."/>
            <person name="Zane M."/>
            <person name="Barry K."/>
            <person name="Grigoriev I.V."/>
            <person name="Spatafora J.W."/>
            <person name="Aimea M.C."/>
        </authorList>
    </citation>
    <scope>NUCLEOTIDE SEQUENCE [LARGE SCALE GENOMIC DNA]</scope>
    <source>
        <strain evidence="1 2">UBC 951</strain>
    </source>
</reference>